<feature type="chain" id="PRO_5046775235" description="DUF6973 domain-containing protein" evidence="1">
    <location>
        <begin position="19"/>
        <end position="373"/>
    </location>
</feature>
<evidence type="ECO:0000313" key="4">
    <source>
        <dbReference type="Proteomes" id="UP000700732"/>
    </source>
</evidence>
<gene>
    <name evidence="3" type="ORF">FH603_5809</name>
</gene>
<sequence>MKNLLRVVRFTTRVAAIAAGLSLASCQKEPSVTPSSEDLLSTQQESIITFQGLKVRKPSGVPREMFDFATGKDVREFFDRKYYANSNGRLSANKIPAGIFYATLEKIVNKYPSELGMPPYKKEDLKQIHKDFPDLKKDNEEEIQKNVAIIVEYYSRLISNEFEPALAELSASNSGGRLEIPIENGAGNQWEQAVTRDFPQAGLSVYNAALDARNWATEQFGLPGYGDAGNLDNWRGNAFKHAAWNAQGVRKMVNGGYERFRAFYIMKLFATAHEKDPNVNVILTAESNMMDFHNNAQGRTYMKNNIGWGIFGLRSIPGEGNIRNDLGNACANACFIGSGQSILNLTYGNISAIADADYVDYQGYAALQYNPTP</sequence>
<protein>
    <recommendedName>
        <fullName evidence="2">DUF6973 domain-containing protein</fullName>
    </recommendedName>
</protein>
<dbReference type="Pfam" id="PF22322">
    <property type="entry name" value="DUF6973"/>
    <property type="match status" value="1"/>
</dbReference>
<feature type="signal peptide" evidence="1">
    <location>
        <begin position="1"/>
        <end position="18"/>
    </location>
</feature>
<dbReference type="RefSeq" id="WP_186742531.1">
    <property type="nucleotide sequence ID" value="NZ_VFIA01000105.1"/>
</dbReference>
<keyword evidence="1" id="KW-0732">Signal</keyword>
<name>A0ABR6WG29_9BACT</name>
<dbReference type="Proteomes" id="UP000700732">
    <property type="component" value="Unassembled WGS sequence"/>
</dbReference>
<comment type="caution">
    <text evidence="3">The sequence shown here is derived from an EMBL/GenBank/DDBJ whole genome shotgun (WGS) entry which is preliminary data.</text>
</comment>
<feature type="domain" description="DUF6973" evidence="2">
    <location>
        <begin position="199"/>
        <end position="305"/>
    </location>
</feature>
<organism evidence="3 4">
    <name type="scientific">Spirosoma utsteinense</name>
    <dbReference type="NCBI Taxonomy" id="2585773"/>
    <lineage>
        <taxon>Bacteria</taxon>
        <taxon>Pseudomonadati</taxon>
        <taxon>Bacteroidota</taxon>
        <taxon>Cytophagia</taxon>
        <taxon>Cytophagales</taxon>
        <taxon>Cytophagaceae</taxon>
        <taxon>Spirosoma</taxon>
    </lineage>
</organism>
<dbReference type="PROSITE" id="PS51257">
    <property type="entry name" value="PROKAR_LIPOPROTEIN"/>
    <property type="match status" value="1"/>
</dbReference>
<accession>A0ABR6WG29</accession>
<reference evidence="3 4" key="1">
    <citation type="submission" date="2019-06" db="EMBL/GenBank/DDBJ databases">
        <title>Spirosoma utsteinense sp. nov. isolated from Antarctic ice-free soils.</title>
        <authorList>
            <person name="Tahon G."/>
        </authorList>
    </citation>
    <scope>NUCLEOTIDE SEQUENCE [LARGE SCALE GENOMIC DNA]</scope>
    <source>
        <strain evidence="3 4">LMG 31447</strain>
    </source>
</reference>
<dbReference type="EMBL" id="VFIA01000105">
    <property type="protein sequence ID" value="MBC3795274.1"/>
    <property type="molecule type" value="Genomic_DNA"/>
</dbReference>
<evidence type="ECO:0000259" key="2">
    <source>
        <dbReference type="Pfam" id="PF22322"/>
    </source>
</evidence>
<keyword evidence="4" id="KW-1185">Reference proteome</keyword>
<evidence type="ECO:0000256" key="1">
    <source>
        <dbReference type="SAM" id="SignalP"/>
    </source>
</evidence>
<proteinExistence type="predicted"/>
<evidence type="ECO:0000313" key="3">
    <source>
        <dbReference type="EMBL" id="MBC3795274.1"/>
    </source>
</evidence>
<dbReference type="InterPro" id="IPR054246">
    <property type="entry name" value="DUF6973"/>
</dbReference>